<evidence type="ECO:0008006" key="3">
    <source>
        <dbReference type="Google" id="ProtNLM"/>
    </source>
</evidence>
<reference evidence="1 2" key="1">
    <citation type="submission" date="2019-12" db="EMBL/GenBank/DDBJ databases">
        <title>Litoreibacter badius sp. nov., a novel bacteriochlorophyll a-containing bacterium in the genus Litoreibacter.</title>
        <authorList>
            <person name="Kanamuro M."/>
            <person name="Takabe Y."/>
            <person name="Mori K."/>
            <person name="Takaichi S."/>
            <person name="Hanada S."/>
        </authorList>
    </citation>
    <scope>NUCLEOTIDE SEQUENCE [LARGE SCALE GENOMIC DNA]</scope>
    <source>
        <strain evidence="1 2">K6</strain>
    </source>
</reference>
<protein>
    <recommendedName>
        <fullName evidence="3">Ubiquinone/menaquinone biosynthesis C-methylase UbiE</fullName>
    </recommendedName>
</protein>
<dbReference type="InterPro" id="IPR029063">
    <property type="entry name" value="SAM-dependent_MTases_sf"/>
</dbReference>
<accession>A0A6N6JAH4</accession>
<keyword evidence="2" id="KW-1185">Reference proteome</keyword>
<organism evidence="1 2">
    <name type="scientific">Litoreibacter roseus</name>
    <dbReference type="NCBI Taxonomy" id="2601869"/>
    <lineage>
        <taxon>Bacteria</taxon>
        <taxon>Pseudomonadati</taxon>
        <taxon>Pseudomonadota</taxon>
        <taxon>Alphaproteobacteria</taxon>
        <taxon>Rhodobacterales</taxon>
        <taxon>Roseobacteraceae</taxon>
        <taxon>Litoreibacter</taxon>
    </lineage>
</organism>
<dbReference type="PANTHER" id="PTHR43861:SF1">
    <property type="entry name" value="TRANS-ACONITATE 2-METHYLTRANSFERASE"/>
    <property type="match status" value="1"/>
</dbReference>
<dbReference type="Pfam" id="PF13489">
    <property type="entry name" value="Methyltransf_23"/>
    <property type="match status" value="1"/>
</dbReference>
<evidence type="ECO:0000313" key="1">
    <source>
        <dbReference type="EMBL" id="GFE63126.1"/>
    </source>
</evidence>
<dbReference type="AlphaFoldDB" id="A0A6N6JAH4"/>
<evidence type="ECO:0000313" key="2">
    <source>
        <dbReference type="Proteomes" id="UP000436822"/>
    </source>
</evidence>
<dbReference type="PANTHER" id="PTHR43861">
    <property type="entry name" value="TRANS-ACONITATE 2-METHYLTRANSFERASE-RELATED"/>
    <property type="match status" value="1"/>
</dbReference>
<dbReference type="SUPFAM" id="SSF53335">
    <property type="entry name" value="S-adenosyl-L-methionine-dependent methyltransferases"/>
    <property type="match status" value="1"/>
</dbReference>
<dbReference type="Proteomes" id="UP000436822">
    <property type="component" value="Unassembled WGS sequence"/>
</dbReference>
<dbReference type="CDD" id="cd02440">
    <property type="entry name" value="AdoMet_MTases"/>
    <property type="match status" value="1"/>
</dbReference>
<dbReference type="EMBL" id="BLJE01000001">
    <property type="protein sequence ID" value="GFE63126.1"/>
    <property type="molecule type" value="Genomic_DNA"/>
</dbReference>
<dbReference type="Gene3D" id="3.40.50.150">
    <property type="entry name" value="Vaccinia Virus protein VP39"/>
    <property type="match status" value="1"/>
</dbReference>
<sequence length="231" mass="25552">MYPAVSYDWRIHAASNLTCNVKEADMTAQAFWDRHAPKYAKKPIADVTAYEEKLTCVMALLRSTDRVLEIGCGTGGTARKIAPVVANVTATDLSAEMIRIARSRSGGDAAETPEFLQAEAAQDIPGQPFEVICAFSLLHLVDDIPTVLDAAFHQMKPGGRFISKTVCLKDAPRWMRAMVRVLMAARIAPHVIILSRAELTRHLIRAGFEIEQTRYFGKNRLSPFIVARKPA</sequence>
<gene>
    <name evidence="1" type="ORF">KIN_02000</name>
</gene>
<comment type="caution">
    <text evidence="1">The sequence shown here is derived from an EMBL/GenBank/DDBJ whole genome shotgun (WGS) entry which is preliminary data.</text>
</comment>
<proteinExistence type="predicted"/>
<name>A0A6N6JAH4_9RHOB</name>